<dbReference type="Proteomes" id="UP000245887">
    <property type="component" value="Unassembled WGS sequence"/>
</dbReference>
<proteinExistence type="predicted"/>
<comment type="caution">
    <text evidence="2">The sequence shown here is derived from an EMBL/GenBank/DDBJ whole genome shotgun (WGS) entry which is preliminary data.</text>
</comment>
<evidence type="ECO:0000256" key="1">
    <source>
        <dbReference type="SAM" id="Phobius"/>
    </source>
</evidence>
<keyword evidence="1" id="KW-0472">Membrane</keyword>
<gene>
    <name evidence="2" type="ORF">C8D92_1055</name>
</gene>
<keyword evidence="1" id="KW-0812">Transmembrane</keyword>
<accession>A0A2U1CW76</accession>
<feature type="transmembrane region" description="Helical" evidence="1">
    <location>
        <begin position="112"/>
        <end position="130"/>
    </location>
</feature>
<feature type="transmembrane region" description="Helical" evidence="1">
    <location>
        <begin position="67"/>
        <end position="92"/>
    </location>
</feature>
<sequence>MTESNAKVAAPHAGKVDAFPTGRLTYLSPRPLPTGYPPVDHGHAIGKVTGHYLDFGVGHSNAFSWQLVIGGSFVLFLMSAVVGPLLGFILGYHIDGWSGANIVWQKTQEPGFWVGIGGALLVFSISMLPVRNTFQQAEKIYPTRFHRQRREVCFVPEGEEDPIFVPWEQLQAWILESQGVSEYGVRRQYGFGVGFHHLETGERFTLEFETHGRPLAISNWEALRAYMEYDVHSLEEIQPRAEGMDSEEAPMEEGVAYFHYARRNLRRRRQAGEVGWIHTFFWYLYHLMTFWTVPNRLVEWENRKLAHLVNRRLPPAMAEWSKPLPESDWARPSEELVRLSERVRTILKAHPERDITEVHASVYEQSGDAEALRA</sequence>
<dbReference type="AlphaFoldDB" id="A0A2U1CW76"/>
<dbReference type="EMBL" id="QEKQ01000005">
    <property type="protein sequence ID" value="PVY76252.1"/>
    <property type="molecule type" value="Genomic_DNA"/>
</dbReference>
<protein>
    <submittedName>
        <fullName evidence="2">Uncharacterized protein</fullName>
    </submittedName>
</protein>
<name>A0A2U1CW76_9GAMM</name>
<feature type="transmembrane region" description="Helical" evidence="1">
    <location>
        <begin position="274"/>
        <end position="293"/>
    </location>
</feature>
<organism evidence="2 3">
    <name type="scientific">Tamilnaduibacter salinus</name>
    <dbReference type="NCBI Taxonomy" id="1484056"/>
    <lineage>
        <taxon>Bacteria</taxon>
        <taxon>Pseudomonadati</taxon>
        <taxon>Pseudomonadota</taxon>
        <taxon>Gammaproteobacteria</taxon>
        <taxon>Pseudomonadales</taxon>
        <taxon>Marinobacteraceae</taxon>
        <taxon>Tamilnaduibacter</taxon>
    </lineage>
</organism>
<evidence type="ECO:0000313" key="3">
    <source>
        <dbReference type="Proteomes" id="UP000245887"/>
    </source>
</evidence>
<dbReference type="OrthoDB" id="6352119at2"/>
<dbReference type="RefSeq" id="WP_116919064.1">
    <property type="nucleotide sequence ID" value="NZ_QEKQ01000005.1"/>
</dbReference>
<keyword evidence="1" id="KW-1133">Transmembrane helix</keyword>
<reference evidence="2 3" key="1">
    <citation type="submission" date="2018-04" db="EMBL/GenBank/DDBJ databases">
        <title>Genomic Encyclopedia of Type Strains, Phase IV (KMG-IV): sequencing the most valuable type-strain genomes for metagenomic binning, comparative biology and taxonomic classification.</title>
        <authorList>
            <person name="Goeker M."/>
        </authorList>
    </citation>
    <scope>NUCLEOTIDE SEQUENCE [LARGE SCALE GENOMIC DNA]</scope>
    <source>
        <strain evidence="2 3">DSM 28688</strain>
    </source>
</reference>
<evidence type="ECO:0000313" key="2">
    <source>
        <dbReference type="EMBL" id="PVY76252.1"/>
    </source>
</evidence>